<proteinExistence type="inferred from homology"/>
<dbReference type="PANTHER" id="PTHR30244">
    <property type="entry name" value="TRANSAMINASE"/>
    <property type="match status" value="1"/>
</dbReference>
<keyword evidence="3" id="KW-1185">Reference proteome</keyword>
<dbReference type="OrthoDB" id="10355at2157"/>
<gene>
    <name evidence="2" type="ORF">SZ63_07960</name>
</gene>
<dbReference type="PANTHER" id="PTHR30244:SF34">
    <property type="entry name" value="DTDP-4-AMINO-4,6-DIDEOXYGALACTOSE TRANSAMINASE"/>
    <property type="match status" value="1"/>
</dbReference>
<dbReference type="InterPro" id="IPR000653">
    <property type="entry name" value="DegT/StrS_aminotransferase"/>
</dbReference>
<evidence type="ECO:0000313" key="2">
    <source>
        <dbReference type="EMBL" id="KLK87927.1"/>
    </source>
</evidence>
<dbReference type="Pfam" id="PF01041">
    <property type="entry name" value="DegT_DnrJ_EryC1"/>
    <property type="match status" value="1"/>
</dbReference>
<dbReference type="Gene3D" id="3.40.640.10">
    <property type="entry name" value="Type I PLP-dependent aspartate aminotransferase-like (Major domain)"/>
    <property type="match status" value="1"/>
</dbReference>
<dbReference type="GO" id="GO:0000271">
    <property type="term" value="P:polysaccharide biosynthetic process"/>
    <property type="evidence" value="ECO:0007669"/>
    <property type="project" value="TreeGrafter"/>
</dbReference>
<organism evidence="2 3">
    <name type="scientific">Methanoculleus sediminis</name>
    <dbReference type="NCBI Taxonomy" id="1550566"/>
    <lineage>
        <taxon>Archaea</taxon>
        <taxon>Methanobacteriati</taxon>
        <taxon>Methanobacteriota</taxon>
        <taxon>Stenosarchaea group</taxon>
        <taxon>Methanomicrobia</taxon>
        <taxon>Methanomicrobiales</taxon>
        <taxon>Methanomicrobiaceae</taxon>
        <taxon>Methanoculleus</taxon>
    </lineage>
</organism>
<dbReference type="GO" id="GO:0030170">
    <property type="term" value="F:pyridoxal phosphate binding"/>
    <property type="evidence" value="ECO:0007669"/>
    <property type="project" value="TreeGrafter"/>
</dbReference>
<dbReference type="GO" id="GO:0008483">
    <property type="term" value="F:transaminase activity"/>
    <property type="evidence" value="ECO:0007669"/>
    <property type="project" value="UniProtKB-KW"/>
</dbReference>
<dbReference type="InterPro" id="IPR015424">
    <property type="entry name" value="PyrdxlP-dep_Trfase"/>
</dbReference>
<dbReference type="InterPro" id="IPR015421">
    <property type="entry name" value="PyrdxlP-dep_Trfase_major"/>
</dbReference>
<protein>
    <submittedName>
        <fullName evidence="2">DegT/DnrJ/EryC1/StrS aminotransferase</fullName>
    </submittedName>
</protein>
<dbReference type="AlphaFoldDB" id="A0A0H1R5H1"/>
<dbReference type="CDD" id="cd00616">
    <property type="entry name" value="AHBA_syn"/>
    <property type="match status" value="1"/>
</dbReference>
<evidence type="ECO:0000256" key="1">
    <source>
        <dbReference type="RuleBase" id="RU004508"/>
    </source>
</evidence>
<dbReference type="PATRIC" id="fig|1550566.3.peg.1736"/>
<sequence>MTWKIPLSDIAMGREEDDAVRDVLRSRWLSMGPVTEEFEAAFARYLGVKHAFAVSNGTAALHIAHAVLGIGMGDEVITPSLTFVATANSILYCGAKPVFADIGGRDDLNVSWEEIAAKVTGRTRAITVVHYGGYACDMRPIMEIARDHDLRVVEDTAHAVGAAYGGQKCGTIGDIGCFSFFANKNLSTGEGGMIVTDDDRLAEKIRTMRSHGMTTLTWDRHRGHGYSYDVTDLGYNYRTSEVASALGIVQLRHLEQNNERRRRIVGRYRGALAGIEQIECPFPGKTNGDSSYHIFPVVLSADLPRAGFQAALKERGVQTSIHYPPVHLFTYYKRLLGDTQGSLPKTEFVGEHEVTLPLYPGMTDDDVEYVCTAVEEAASG</sequence>
<dbReference type="PIRSF" id="PIRSF000390">
    <property type="entry name" value="PLP_StrS"/>
    <property type="match status" value="1"/>
</dbReference>
<dbReference type="EMBL" id="JXOJ01000003">
    <property type="protein sequence ID" value="KLK87927.1"/>
    <property type="molecule type" value="Genomic_DNA"/>
</dbReference>
<accession>A0A0H1R5H1</accession>
<dbReference type="STRING" id="1550566.SZ63_07960"/>
<dbReference type="Gene3D" id="3.90.1150.10">
    <property type="entry name" value="Aspartate Aminotransferase, domain 1"/>
    <property type="match status" value="1"/>
</dbReference>
<comment type="caution">
    <text evidence="2">The sequence shown here is derived from an EMBL/GenBank/DDBJ whole genome shotgun (WGS) entry which is preliminary data.</text>
</comment>
<reference evidence="2 3" key="1">
    <citation type="journal article" date="2015" name="Int. J. Syst. Evol. Microbiol.">
        <title>Methanoculleus sediminis sp. nov., a methanogen from sediments near a submarine mud volcano.</title>
        <authorList>
            <person name="Chen S.C."/>
            <person name="Chen M.F."/>
            <person name="Lai M.C."/>
            <person name="Weng C.Y."/>
            <person name="Wu S.Y."/>
            <person name="Lin S."/>
            <person name="Yang T.F."/>
            <person name="Chen P.C."/>
        </authorList>
    </citation>
    <scope>NUCLEOTIDE SEQUENCE [LARGE SCALE GENOMIC DNA]</scope>
    <source>
        <strain evidence="2 3">S3Fa</strain>
    </source>
</reference>
<dbReference type="RefSeq" id="WP_048184025.1">
    <property type="nucleotide sequence ID" value="NZ_JXOJ01000003.1"/>
</dbReference>
<keyword evidence="1" id="KW-0663">Pyridoxal phosphate</keyword>
<comment type="similarity">
    <text evidence="1">Belongs to the DegT/DnrJ/EryC1 family.</text>
</comment>
<name>A0A0H1R5H1_9EURY</name>
<keyword evidence="2" id="KW-0808">Transferase</keyword>
<dbReference type="Proteomes" id="UP000035301">
    <property type="component" value="Unassembled WGS sequence"/>
</dbReference>
<keyword evidence="2" id="KW-0032">Aminotransferase</keyword>
<evidence type="ECO:0000313" key="3">
    <source>
        <dbReference type="Proteomes" id="UP000035301"/>
    </source>
</evidence>
<dbReference type="InterPro" id="IPR015422">
    <property type="entry name" value="PyrdxlP-dep_Trfase_small"/>
</dbReference>
<dbReference type="SUPFAM" id="SSF53383">
    <property type="entry name" value="PLP-dependent transferases"/>
    <property type="match status" value="1"/>
</dbReference>